<dbReference type="InterPro" id="IPR004843">
    <property type="entry name" value="Calcineurin-like_PHP"/>
</dbReference>
<dbReference type="InterPro" id="IPR050884">
    <property type="entry name" value="CNP_phosphodiesterase-III"/>
</dbReference>
<dbReference type="Gene3D" id="3.60.21.10">
    <property type="match status" value="1"/>
</dbReference>
<name>A0ABX6N7Q5_9BURK</name>
<evidence type="ECO:0000259" key="5">
    <source>
        <dbReference type="Pfam" id="PF00149"/>
    </source>
</evidence>
<accession>A0ABX6N7Q5</accession>
<dbReference type="Proteomes" id="UP000501130">
    <property type="component" value="Chromosome"/>
</dbReference>
<gene>
    <name evidence="6" type="ORF">HKT17_10375</name>
</gene>
<dbReference type="PANTHER" id="PTHR42988">
    <property type="entry name" value="PHOSPHOHYDROLASE"/>
    <property type="match status" value="1"/>
</dbReference>
<dbReference type="Pfam" id="PF00149">
    <property type="entry name" value="Metallophos"/>
    <property type="match status" value="1"/>
</dbReference>
<evidence type="ECO:0000256" key="4">
    <source>
        <dbReference type="ARBA" id="ARBA00025742"/>
    </source>
</evidence>
<sequence length="260" mass="29727">MKIIQLSDLHIMPPGKALYGKDPLWQLDLALQHIEQHHSDLNLMVITGDLTQFGDESSYQALKRRLQRLDWPAELLIGNHDNRETFKKIFDKADYEDEFAHRSFTSNGLLHILLDTHKINHDEGELCEKRIQWLERTLRAHPHVPALLYMHHPPFDAGIAGMDRCKLSNPLTLLNALQAHRGRVLHIFTGHLHRAMAGQWQGFSVSCCKSPNHQVSLNQADPVLVYGADEPTQYVVAFVTPGQCLIHHQDYCNQAQTFSL</sequence>
<keyword evidence="1" id="KW-0479">Metal-binding</keyword>
<evidence type="ECO:0000256" key="1">
    <source>
        <dbReference type="ARBA" id="ARBA00022723"/>
    </source>
</evidence>
<protein>
    <submittedName>
        <fullName evidence="6">Phosphodiesterase</fullName>
    </submittedName>
</protein>
<dbReference type="InterPro" id="IPR026575">
    <property type="entry name" value="GpdQ/CpdA-like"/>
</dbReference>
<comment type="similarity">
    <text evidence="4">Belongs to the cyclic nucleotide phosphodiesterase class-III family.</text>
</comment>
<evidence type="ECO:0000313" key="6">
    <source>
        <dbReference type="EMBL" id="QJR30083.1"/>
    </source>
</evidence>
<proteinExistence type="inferred from homology"/>
<evidence type="ECO:0000313" key="7">
    <source>
        <dbReference type="Proteomes" id="UP000501130"/>
    </source>
</evidence>
<dbReference type="SUPFAM" id="SSF56300">
    <property type="entry name" value="Metallo-dependent phosphatases"/>
    <property type="match status" value="1"/>
</dbReference>
<organism evidence="6 7">
    <name type="scientific">Limnobacter profundi</name>
    <dbReference type="NCBI Taxonomy" id="2732163"/>
    <lineage>
        <taxon>Bacteria</taxon>
        <taxon>Pseudomonadati</taxon>
        <taxon>Pseudomonadota</taxon>
        <taxon>Betaproteobacteria</taxon>
        <taxon>Burkholderiales</taxon>
        <taxon>Burkholderiaceae</taxon>
        <taxon>Limnobacter</taxon>
    </lineage>
</organism>
<dbReference type="EMBL" id="CP053084">
    <property type="protein sequence ID" value="QJR30083.1"/>
    <property type="molecule type" value="Genomic_DNA"/>
</dbReference>
<evidence type="ECO:0000256" key="3">
    <source>
        <dbReference type="ARBA" id="ARBA00023004"/>
    </source>
</evidence>
<dbReference type="InterPro" id="IPR029052">
    <property type="entry name" value="Metallo-depent_PP-like"/>
</dbReference>
<keyword evidence="2" id="KW-0378">Hydrolase</keyword>
<reference evidence="6 7" key="1">
    <citation type="submission" date="2020-05" db="EMBL/GenBank/DDBJ databases">
        <title>Compete genome of Limnobacter sp. SAORIC-580.</title>
        <authorList>
            <person name="Song J."/>
            <person name="Cho J.-C."/>
        </authorList>
    </citation>
    <scope>NUCLEOTIDE SEQUENCE [LARGE SCALE GENOMIC DNA]</scope>
    <source>
        <strain evidence="6 7">SAORIC-580</strain>
    </source>
</reference>
<evidence type="ECO:0000256" key="2">
    <source>
        <dbReference type="ARBA" id="ARBA00022801"/>
    </source>
</evidence>
<dbReference type="CDD" id="cd07402">
    <property type="entry name" value="MPP_GpdQ"/>
    <property type="match status" value="1"/>
</dbReference>
<keyword evidence="7" id="KW-1185">Reference proteome</keyword>
<keyword evidence="3" id="KW-0408">Iron</keyword>
<dbReference type="PANTHER" id="PTHR42988:SF2">
    <property type="entry name" value="CYCLIC NUCLEOTIDE PHOSPHODIESTERASE CBUA0032-RELATED"/>
    <property type="match status" value="1"/>
</dbReference>
<feature type="domain" description="Calcineurin-like phosphoesterase" evidence="5">
    <location>
        <begin position="1"/>
        <end position="194"/>
    </location>
</feature>